<name>A0A0N5AHL7_9BILA</name>
<keyword evidence="4" id="KW-0732">Signal</keyword>
<evidence type="ECO:0000256" key="5">
    <source>
        <dbReference type="ARBA" id="ARBA00022893"/>
    </source>
</evidence>
<dbReference type="WBParaSite" id="SMUV_0000387301-mRNA-1">
    <property type="protein sequence ID" value="SMUV_0000387301-mRNA-1"/>
    <property type="gene ID" value="SMUV_0000387301"/>
</dbReference>
<evidence type="ECO:0000256" key="2">
    <source>
        <dbReference type="ARBA" id="ARBA00006648"/>
    </source>
</evidence>
<evidence type="ECO:0000256" key="8">
    <source>
        <dbReference type="ARBA" id="ARBA00023121"/>
    </source>
</evidence>
<dbReference type="Gene3D" id="1.20.120.1100">
    <property type="match status" value="1"/>
</dbReference>
<keyword evidence="5" id="KW-0845">Vitamin A</keyword>
<sequence>MLQLLTKDSESLTDSLHALASLPERVAKFYFSLTNEEKESLSSLATQLQSGAANFSLTNSSFLDSLQSTSRDLFLKFTGIKDAINSRLQKLSPEAFQFMEDLIRRFLAIFAAGSNIPAIAGGLSEFGKDALTMYDKLSNDAKANVSREFPTVAAFLTSDISRVVLNRIGDLNIGAGKLIEALMPHRGTGKPSKDQAQEDVVVERVSKVQSAKLEQPFDLDEAVEVTTVEYKDAEPVEDLVKERVTKIDVNEKDN</sequence>
<dbReference type="STRING" id="451379.A0A0N5AHL7"/>
<evidence type="ECO:0000256" key="4">
    <source>
        <dbReference type="ARBA" id="ARBA00022729"/>
    </source>
</evidence>
<keyword evidence="7" id="KW-0683">Retinol-binding</keyword>
<evidence type="ECO:0000256" key="1">
    <source>
        <dbReference type="ARBA" id="ARBA00004613"/>
    </source>
</evidence>
<evidence type="ECO:0000313" key="9">
    <source>
        <dbReference type="Proteomes" id="UP000046393"/>
    </source>
</evidence>
<dbReference type="Proteomes" id="UP000046393">
    <property type="component" value="Unplaced"/>
</dbReference>
<comment type="similarity">
    <text evidence="2">Belongs to the fatty-acid and retinol-binding protein (FARBP) family.</text>
</comment>
<dbReference type="AlphaFoldDB" id="A0A0N5AHL7"/>
<evidence type="ECO:0000256" key="3">
    <source>
        <dbReference type="ARBA" id="ARBA00022525"/>
    </source>
</evidence>
<dbReference type="GO" id="GO:0005576">
    <property type="term" value="C:extracellular region"/>
    <property type="evidence" value="ECO:0007669"/>
    <property type="project" value="UniProtKB-SubCell"/>
</dbReference>
<comment type="subcellular location">
    <subcellularLocation>
        <location evidence="1">Secreted</location>
    </subcellularLocation>
</comment>
<protein>
    <submittedName>
        <fullName evidence="10">Fatty-acid and retinol-binding protein 1</fullName>
    </submittedName>
</protein>
<dbReference type="GO" id="GO:0016918">
    <property type="term" value="F:retinal binding"/>
    <property type="evidence" value="ECO:0007669"/>
    <property type="project" value="UniProtKB-KW"/>
</dbReference>
<keyword evidence="9" id="KW-1185">Reference proteome</keyword>
<evidence type="ECO:0000313" key="10">
    <source>
        <dbReference type="WBParaSite" id="SMUV_0000387301-mRNA-1"/>
    </source>
</evidence>
<reference evidence="10" key="1">
    <citation type="submission" date="2017-02" db="UniProtKB">
        <authorList>
            <consortium name="WormBaseParasite"/>
        </authorList>
    </citation>
    <scope>IDENTIFICATION</scope>
</reference>
<evidence type="ECO:0000256" key="6">
    <source>
        <dbReference type="ARBA" id="ARBA00023054"/>
    </source>
</evidence>
<organism evidence="9 10">
    <name type="scientific">Syphacia muris</name>
    <dbReference type="NCBI Taxonomy" id="451379"/>
    <lineage>
        <taxon>Eukaryota</taxon>
        <taxon>Metazoa</taxon>
        <taxon>Ecdysozoa</taxon>
        <taxon>Nematoda</taxon>
        <taxon>Chromadorea</taxon>
        <taxon>Rhabditida</taxon>
        <taxon>Spirurina</taxon>
        <taxon>Oxyuridomorpha</taxon>
        <taxon>Oxyuroidea</taxon>
        <taxon>Oxyuridae</taxon>
        <taxon>Syphacia</taxon>
    </lineage>
</organism>
<proteinExistence type="inferred from homology"/>
<accession>A0A0N5AHL7</accession>
<keyword evidence="3" id="KW-0964">Secreted</keyword>
<evidence type="ECO:0000256" key="7">
    <source>
        <dbReference type="ARBA" id="ARBA00023072"/>
    </source>
</evidence>
<dbReference type="GO" id="GO:0019841">
    <property type="term" value="F:retinol binding"/>
    <property type="evidence" value="ECO:0007669"/>
    <property type="project" value="UniProtKB-KW"/>
</dbReference>
<keyword evidence="8" id="KW-0446">Lipid-binding</keyword>
<keyword evidence="6" id="KW-0175">Coiled coil</keyword>
<dbReference type="Pfam" id="PF05823">
    <property type="entry name" value="Gp-FAR-1"/>
    <property type="match status" value="1"/>
</dbReference>
<dbReference type="InterPro" id="IPR008632">
    <property type="entry name" value="Gp-FAR-1"/>
</dbReference>